<name>A0A6F8T1V0_9GAMM</name>
<gene>
    <name evidence="1" type="ORF">TUM19329_09960</name>
</gene>
<evidence type="ECO:0000313" key="2">
    <source>
        <dbReference type="Proteomes" id="UP000502894"/>
    </source>
</evidence>
<sequence length="544" mass="60878">MREFTPTKKNSTAPGALLRAVSTHQFLLSALKQMNDQEPGVMDQAINTASEASANEANRHWKIVVNLCKELRLDQEIIDKAFTRATAAAVKTNNWEFVIALSNLVAPARKPGRKVIDETLEIAFAEAKGSLKAVNAVRQIIACLPTDAELFKDRLEKLAKFEQKLINHELIDLVLAGQLGPIQSFVAQKHEAKPSKSRINYVFMIAASLPEGDIFKELKKLYQPDQRAMGMSLQIATRKGNLELVQFICDSYRKNELITYVKSVLQIAQDEGQTEIAGYLSSELIRQTNSLKDPFDIVRPLQQELMNHNLLVQPLQQKLITHKLLSLVSAGQLGPVQSFFAQNHAKSLSQSIVNNAFMRAASLPEGDIFKELKKLYQPDQRAMGMSLQTATRKGNLELVQFICGSYGKNELITYVKSVLQIAKDEGHKKIAGYLSCELIRQTNSLDDPLILAQTLLQDYVNHTFYGSSLFCTQVRSVNNVLVQLKRAAAFNEKDMRNQAVIDAVISLKAIMGVNQDLISRVEYIDTFSDKKDQPLEPFCSTKQP</sequence>
<dbReference type="Proteomes" id="UP000502894">
    <property type="component" value="Chromosome"/>
</dbReference>
<accession>A0A6F8T1V0</accession>
<evidence type="ECO:0000313" key="1">
    <source>
        <dbReference type="EMBL" id="BCA94635.1"/>
    </source>
</evidence>
<organism evidence="1 2">
    <name type="scientific">Legionella antarctica</name>
    <dbReference type="NCBI Taxonomy" id="2708020"/>
    <lineage>
        <taxon>Bacteria</taxon>
        <taxon>Pseudomonadati</taxon>
        <taxon>Pseudomonadota</taxon>
        <taxon>Gammaproteobacteria</taxon>
        <taxon>Legionellales</taxon>
        <taxon>Legionellaceae</taxon>
        <taxon>Legionella</taxon>
    </lineage>
</organism>
<proteinExistence type="predicted"/>
<reference evidence="1" key="1">
    <citation type="journal article" date="2020" name="Microbiol. Resour. Announc.">
        <title>Complete Genome Sequence of Novel Psychrotolerant Legionella Strain TUM19329, Isolated from Antarctic Lake Sediment.</title>
        <authorList>
            <person name="Shimada S."/>
            <person name="Nakai R."/>
            <person name="Aoki K."/>
            <person name="Shimoeda N."/>
            <person name="Ohno G."/>
            <person name="Miyazaki Y."/>
            <person name="Kudoh S."/>
            <person name="Imura S."/>
            <person name="Watanabe K."/>
            <person name="Ishii Y."/>
            <person name="Tateda K."/>
        </authorList>
    </citation>
    <scope>NUCLEOTIDE SEQUENCE [LARGE SCALE GENOMIC DNA]</scope>
    <source>
        <strain evidence="1">TUM19329</strain>
    </source>
</reference>
<keyword evidence="2" id="KW-1185">Reference proteome</keyword>
<dbReference type="AlphaFoldDB" id="A0A6F8T1V0"/>
<evidence type="ECO:0008006" key="3">
    <source>
        <dbReference type="Google" id="ProtNLM"/>
    </source>
</evidence>
<dbReference type="EMBL" id="AP022839">
    <property type="protein sequence ID" value="BCA94635.1"/>
    <property type="molecule type" value="Genomic_DNA"/>
</dbReference>
<dbReference type="RefSeq" id="WP_173236472.1">
    <property type="nucleotide sequence ID" value="NZ_AP022839.1"/>
</dbReference>
<dbReference type="KEGG" id="lant:TUM19329_09960"/>
<protein>
    <recommendedName>
        <fullName evidence="3">Ankyrin repeats (3 copies)</fullName>
    </recommendedName>
</protein>